<evidence type="ECO:0000313" key="2">
    <source>
        <dbReference type="Proteomes" id="UP000814128"/>
    </source>
</evidence>
<gene>
    <name evidence="1" type="ORF">K488DRAFT_92027</name>
</gene>
<keyword evidence="2" id="KW-1185">Reference proteome</keyword>
<accession>A0ACB8Q4N5</accession>
<reference evidence="1" key="1">
    <citation type="submission" date="2021-02" db="EMBL/GenBank/DDBJ databases">
        <authorList>
            <consortium name="DOE Joint Genome Institute"/>
            <person name="Ahrendt S."/>
            <person name="Looney B.P."/>
            <person name="Miyauchi S."/>
            <person name="Morin E."/>
            <person name="Drula E."/>
            <person name="Courty P.E."/>
            <person name="Chicoki N."/>
            <person name="Fauchery L."/>
            <person name="Kohler A."/>
            <person name="Kuo A."/>
            <person name="Labutti K."/>
            <person name="Pangilinan J."/>
            <person name="Lipzen A."/>
            <person name="Riley R."/>
            <person name="Andreopoulos W."/>
            <person name="He G."/>
            <person name="Johnson J."/>
            <person name="Barry K.W."/>
            <person name="Grigoriev I.V."/>
            <person name="Nagy L."/>
            <person name="Hibbett D."/>
            <person name="Henrissat B."/>
            <person name="Matheny P.B."/>
            <person name="Labbe J."/>
            <person name="Martin F."/>
        </authorList>
    </citation>
    <scope>NUCLEOTIDE SEQUENCE</scope>
    <source>
        <strain evidence="1">EC-137</strain>
    </source>
</reference>
<protein>
    <submittedName>
        <fullName evidence="1">Uncharacterized protein</fullName>
    </submittedName>
</protein>
<organism evidence="1 2">
    <name type="scientific">Vararia minispora EC-137</name>
    <dbReference type="NCBI Taxonomy" id="1314806"/>
    <lineage>
        <taxon>Eukaryota</taxon>
        <taxon>Fungi</taxon>
        <taxon>Dikarya</taxon>
        <taxon>Basidiomycota</taxon>
        <taxon>Agaricomycotina</taxon>
        <taxon>Agaricomycetes</taxon>
        <taxon>Russulales</taxon>
        <taxon>Lachnocladiaceae</taxon>
        <taxon>Vararia</taxon>
    </lineage>
</organism>
<dbReference type="Proteomes" id="UP000814128">
    <property type="component" value="Unassembled WGS sequence"/>
</dbReference>
<reference evidence="1" key="2">
    <citation type="journal article" date="2022" name="New Phytol.">
        <title>Evolutionary transition to the ectomycorrhizal habit in the genomes of a hyperdiverse lineage of mushroom-forming fungi.</title>
        <authorList>
            <person name="Looney B."/>
            <person name="Miyauchi S."/>
            <person name="Morin E."/>
            <person name="Drula E."/>
            <person name="Courty P.E."/>
            <person name="Kohler A."/>
            <person name="Kuo A."/>
            <person name="LaButti K."/>
            <person name="Pangilinan J."/>
            <person name="Lipzen A."/>
            <person name="Riley R."/>
            <person name="Andreopoulos W."/>
            <person name="He G."/>
            <person name="Johnson J."/>
            <person name="Nolan M."/>
            <person name="Tritt A."/>
            <person name="Barry K.W."/>
            <person name="Grigoriev I.V."/>
            <person name="Nagy L.G."/>
            <person name="Hibbett D."/>
            <person name="Henrissat B."/>
            <person name="Matheny P.B."/>
            <person name="Labbe J."/>
            <person name="Martin F.M."/>
        </authorList>
    </citation>
    <scope>NUCLEOTIDE SEQUENCE</scope>
    <source>
        <strain evidence="1">EC-137</strain>
    </source>
</reference>
<sequence length="230" mass="26001">MAPANSAAHVSPQEITGEQATHTSKLAISRSCKRIGNVSGEMQSSGVYWCGVTVLNLHVDVRHSRLIAGSRRERGRVFVRLFDAFVWLNHGAPLISCPIELKAFCFAKFIKEIRPMYIQPTLEGVYRDLRPLDCCLKIIDLDPYAYLRSKNLSTELYESSSALTISTFMPPLDEVPRLWGFFFVFCVRLNVLCHIAHPRRCHEVLAIDPMHFLRTLCPLESRPSLASPSL</sequence>
<comment type="caution">
    <text evidence="1">The sequence shown here is derived from an EMBL/GenBank/DDBJ whole genome shotgun (WGS) entry which is preliminary data.</text>
</comment>
<dbReference type="EMBL" id="MU274258">
    <property type="protein sequence ID" value="KAI0026711.1"/>
    <property type="molecule type" value="Genomic_DNA"/>
</dbReference>
<evidence type="ECO:0000313" key="1">
    <source>
        <dbReference type="EMBL" id="KAI0026711.1"/>
    </source>
</evidence>
<proteinExistence type="predicted"/>
<name>A0ACB8Q4N5_9AGAM</name>